<proteinExistence type="predicted"/>
<accession>A0A5J4PJ37</accession>
<reference evidence="2" key="1">
    <citation type="submission" date="2019-03" db="EMBL/GenBank/DDBJ databases">
        <title>Single cell metagenomics reveals metabolic interactions within the superorganism composed of flagellate Streblomastix strix and complex community of Bacteroidetes bacteria on its surface.</title>
        <authorList>
            <person name="Treitli S.C."/>
            <person name="Kolisko M."/>
            <person name="Husnik F."/>
            <person name="Keeling P."/>
            <person name="Hampl V."/>
        </authorList>
    </citation>
    <scope>NUCLEOTIDE SEQUENCE</scope>
    <source>
        <strain evidence="2">STM</strain>
    </source>
</reference>
<name>A0A5J4PJ37_9ZZZZ</name>
<dbReference type="AlphaFoldDB" id="A0A5J4PJ37"/>
<dbReference type="Gene3D" id="3.20.20.80">
    <property type="entry name" value="Glycosidases"/>
    <property type="match status" value="1"/>
</dbReference>
<feature type="domain" description="Glycoside hydrolase family 29 N-terminal" evidence="1">
    <location>
        <begin position="1"/>
        <end position="33"/>
    </location>
</feature>
<dbReference type="SUPFAM" id="SSF51445">
    <property type="entry name" value="(Trans)glycosidases"/>
    <property type="match status" value="1"/>
</dbReference>
<dbReference type="InterPro" id="IPR017853">
    <property type="entry name" value="GH"/>
</dbReference>
<dbReference type="Pfam" id="PF01120">
    <property type="entry name" value="Alpha_L_fucos"/>
    <property type="match status" value="1"/>
</dbReference>
<organism evidence="2">
    <name type="scientific">termite gut metagenome</name>
    <dbReference type="NCBI Taxonomy" id="433724"/>
    <lineage>
        <taxon>unclassified sequences</taxon>
        <taxon>metagenomes</taxon>
        <taxon>organismal metagenomes</taxon>
    </lineage>
</organism>
<dbReference type="InterPro" id="IPR057739">
    <property type="entry name" value="Glyco_hydro_29_N"/>
</dbReference>
<sequence>LLLGIGPKADGTLPEEVVVRLKSIGEWTSKNGKAIYGTRPTPVYNDGDIWFTQSKDGKKLYAVACLKEGEPMPETLVWKGNEPQKGSRMVYLPTGKSVKWERTPEGIRVTVPKGLPAQAALSFEFTPRRN</sequence>
<dbReference type="GO" id="GO:0005975">
    <property type="term" value="P:carbohydrate metabolic process"/>
    <property type="evidence" value="ECO:0007669"/>
    <property type="project" value="InterPro"/>
</dbReference>
<comment type="caution">
    <text evidence="2">The sequence shown here is derived from an EMBL/GenBank/DDBJ whole genome shotgun (WGS) entry which is preliminary data.</text>
</comment>
<feature type="non-terminal residue" evidence="2">
    <location>
        <position position="1"/>
    </location>
</feature>
<dbReference type="Gene3D" id="2.60.40.1180">
    <property type="entry name" value="Golgi alpha-mannosidase II"/>
    <property type="match status" value="1"/>
</dbReference>
<evidence type="ECO:0000313" key="2">
    <source>
        <dbReference type="EMBL" id="KAA6308569.1"/>
    </source>
</evidence>
<dbReference type="GO" id="GO:0004560">
    <property type="term" value="F:alpha-L-fucosidase activity"/>
    <property type="evidence" value="ECO:0007669"/>
    <property type="project" value="InterPro"/>
</dbReference>
<gene>
    <name evidence="2" type="ORF">EZS27_039788</name>
</gene>
<protein>
    <recommendedName>
        <fullName evidence="1">Glycoside hydrolase family 29 N-terminal domain-containing protein</fullName>
    </recommendedName>
</protein>
<dbReference type="EMBL" id="SNRY01008421">
    <property type="protein sequence ID" value="KAA6308569.1"/>
    <property type="molecule type" value="Genomic_DNA"/>
</dbReference>
<evidence type="ECO:0000259" key="1">
    <source>
        <dbReference type="Pfam" id="PF01120"/>
    </source>
</evidence>
<dbReference type="InterPro" id="IPR013780">
    <property type="entry name" value="Glyco_hydro_b"/>
</dbReference>